<feature type="transmembrane region" description="Helical" evidence="1">
    <location>
        <begin position="7"/>
        <end position="27"/>
    </location>
</feature>
<evidence type="ECO:0000256" key="1">
    <source>
        <dbReference type="SAM" id="Phobius"/>
    </source>
</evidence>
<reference evidence="2" key="1">
    <citation type="submission" date="2017-11" db="EMBL/GenBank/DDBJ databases">
        <title>Three new genomes from thermophilic consortium.</title>
        <authorList>
            <person name="Quaggio R."/>
            <person name="Amgarten D."/>
            <person name="Setubal J.C."/>
        </authorList>
    </citation>
    <scope>NUCLEOTIDE SEQUENCE</scope>
    <source>
        <strain evidence="2">ZCTH01-B2</strain>
    </source>
</reference>
<dbReference type="RefSeq" id="WP_043714264.1">
    <property type="nucleotide sequence ID" value="NZ_PIUK01000436.1"/>
</dbReference>
<keyword evidence="1" id="KW-1133">Transmembrane helix</keyword>
<protein>
    <submittedName>
        <fullName evidence="2">Uncharacterized protein</fullName>
    </submittedName>
</protein>
<feature type="transmembrane region" description="Helical" evidence="1">
    <location>
        <begin position="116"/>
        <end position="135"/>
    </location>
</feature>
<evidence type="ECO:0000313" key="3">
    <source>
        <dbReference type="Proteomes" id="UP000732377"/>
    </source>
</evidence>
<organism evidence="2 3">
    <name type="scientific">Symbiobacterium thermophilum</name>
    <dbReference type="NCBI Taxonomy" id="2734"/>
    <lineage>
        <taxon>Bacteria</taxon>
        <taxon>Bacillati</taxon>
        <taxon>Bacillota</taxon>
        <taxon>Clostridia</taxon>
        <taxon>Eubacteriales</taxon>
        <taxon>Symbiobacteriaceae</taxon>
        <taxon>Symbiobacterium</taxon>
    </lineage>
</organism>
<comment type="caution">
    <text evidence="2">The sequence shown here is derived from an EMBL/GenBank/DDBJ whole genome shotgun (WGS) entry which is preliminary data.</text>
</comment>
<feature type="transmembrane region" description="Helical" evidence="1">
    <location>
        <begin position="301"/>
        <end position="317"/>
    </location>
</feature>
<sequence>MARRGAAVFRVATTYIGTVVGAGFASGQETLRFFAAYGPAGLAGILLATLLFCVLGISAMNLGRRLGAETHREILHHVLGASLGRIMDGAITLFLGITLTVMIAGGGAIFAQQLGAPYALGTLLTAVVAGATILAGMRGVMAANTVVVPLLSLAVLGLVGASLHHHGLGEVLSALSPHAALAPARSWWMSALLYVSYNLVLALSVLGPLGAEIRDRTALLWGGLLGGLALGVMAAGMTLAISAHLPEAAVEIPMLYLTRFHGPFVQWFYAVVLWAEIYTTAVGCAYGFAGRLGQAWRYREAVVASICFALVGSGFGFSRLLALFYPLFGLVALVVLAGLLREPLRGVPRG</sequence>
<dbReference type="EMBL" id="PIUK01000436">
    <property type="protein sequence ID" value="MBY6278305.1"/>
    <property type="molecule type" value="Genomic_DNA"/>
</dbReference>
<feature type="transmembrane region" description="Helical" evidence="1">
    <location>
        <begin position="33"/>
        <end position="57"/>
    </location>
</feature>
<proteinExistence type="predicted"/>
<keyword evidence="1" id="KW-0812">Transmembrane</keyword>
<dbReference type="PANTHER" id="PTHR37814">
    <property type="entry name" value="CONSERVED MEMBRANE PROTEIN"/>
    <property type="match status" value="1"/>
</dbReference>
<gene>
    <name evidence="2" type="ORF">CWE10_19480</name>
</gene>
<evidence type="ECO:0000313" key="2">
    <source>
        <dbReference type="EMBL" id="MBY6278305.1"/>
    </source>
</evidence>
<dbReference type="PANTHER" id="PTHR37814:SF1">
    <property type="entry name" value="MEMBRANE PROTEIN"/>
    <property type="match status" value="1"/>
</dbReference>
<feature type="transmembrane region" description="Helical" evidence="1">
    <location>
        <begin position="218"/>
        <end position="245"/>
    </location>
</feature>
<name>A0A953IGU1_SYMTR</name>
<feature type="transmembrane region" description="Helical" evidence="1">
    <location>
        <begin position="323"/>
        <end position="340"/>
    </location>
</feature>
<feature type="transmembrane region" description="Helical" evidence="1">
    <location>
        <begin position="265"/>
        <end position="289"/>
    </location>
</feature>
<dbReference type="Proteomes" id="UP000732377">
    <property type="component" value="Unassembled WGS sequence"/>
</dbReference>
<accession>A0A953IGU1</accession>
<keyword evidence="1" id="KW-0472">Membrane</keyword>
<dbReference type="InterPro" id="IPR038728">
    <property type="entry name" value="YkvI-like"/>
</dbReference>
<feature type="transmembrane region" description="Helical" evidence="1">
    <location>
        <begin position="147"/>
        <end position="167"/>
    </location>
</feature>
<dbReference type="AlphaFoldDB" id="A0A953IGU1"/>
<feature type="transmembrane region" description="Helical" evidence="1">
    <location>
        <begin position="187"/>
        <end position="206"/>
    </location>
</feature>
<feature type="transmembrane region" description="Helical" evidence="1">
    <location>
        <begin position="90"/>
        <end position="110"/>
    </location>
</feature>